<dbReference type="Pfam" id="PF07885">
    <property type="entry name" value="Ion_trans_2"/>
    <property type="match status" value="1"/>
</dbReference>
<name>A0ABR6HNT2_9RHOB</name>
<dbReference type="Gene3D" id="1.10.287.70">
    <property type="match status" value="1"/>
</dbReference>
<evidence type="ECO:0000256" key="1">
    <source>
        <dbReference type="SAM" id="Phobius"/>
    </source>
</evidence>
<feature type="domain" description="Potassium channel" evidence="2">
    <location>
        <begin position="52"/>
        <end position="128"/>
    </location>
</feature>
<proteinExistence type="predicted"/>
<keyword evidence="1" id="KW-0812">Transmembrane</keyword>
<organism evidence="3 4">
    <name type="scientific">Limimaricola variabilis</name>
    <dbReference type="NCBI Taxonomy" id="1492771"/>
    <lineage>
        <taxon>Bacteria</taxon>
        <taxon>Pseudomonadati</taxon>
        <taxon>Pseudomonadota</taxon>
        <taxon>Alphaproteobacteria</taxon>
        <taxon>Rhodobacterales</taxon>
        <taxon>Paracoccaceae</taxon>
        <taxon>Limimaricola</taxon>
    </lineage>
</organism>
<sequence length="139" mass="15169">MLLTIAILFVIVLGSVHHFGLVLCRHILPPAKGRNSLVPLGAFILTALLHTLHIAIGAMLYVLLQEQAWPGGFGVSFTNWIDYVYLSAIAFSTVGFADLDVTGPMRLVVGAQAMAGFMIITWSATFIYDVSAKQLEKHR</sequence>
<feature type="transmembrane region" description="Helical" evidence="1">
    <location>
        <begin position="76"/>
        <end position="97"/>
    </location>
</feature>
<evidence type="ECO:0000259" key="2">
    <source>
        <dbReference type="Pfam" id="PF07885"/>
    </source>
</evidence>
<protein>
    <recommendedName>
        <fullName evidence="2">Potassium channel domain-containing protein</fullName>
    </recommendedName>
</protein>
<dbReference type="EMBL" id="JACIBX010000005">
    <property type="protein sequence ID" value="MBB3712137.1"/>
    <property type="molecule type" value="Genomic_DNA"/>
</dbReference>
<dbReference type="Proteomes" id="UP000576152">
    <property type="component" value="Unassembled WGS sequence"/>
</dbReference>
<keyword evidence="1" id="KW-1133">Transmembrane helix</keyword>
<gene>
    <name evidence="3" type="ORF">FHS00_001714</name>
</gene>
<keyword evidence="4" id="KW-1185">Reference proteome</keyword>
<feature type="transmembrane region" description="Helical" evidence="1">
    <location>
        <begin position="109"/>
        <end position="130"/>
    </location>
</feature>
<dbReference type="SUPFAM" id="SSF81324">
    <property type="entry name" value="Voltage-gated potassium channels"/>
    <property type="match status" value="1"/>
</dbReference>
<feature type="transmembrane region" description="Helical" evidence="1">
    <location>
        <begin position="40"/>
        <end position="64"/>
    </location>
</feature>
<keyword evidence="1" id="KW-0472">Membrane</keyword>
<reference evidence="3 4" key="1">
    <citation type="submission" date="2020-08" db="EMBL/GenBank/DDBJ databases">
        <title>Genomic Encyclopedia of Type Strains, Phase III (KMG-III): the genomes of soil and plant-associated and newly described type strains.</title>
        <authorList>
            <person name="Whitman W."/>
        </authorList>
    </citation>
    <scope>NUCLEOTIDE SEQUENCE [LARGE SCALE GENOMIC DNA]</scope>
    <source>
        <strain evidence="3 4">CECT 8572</strain>
    </source>
</reference>
<comment type="caution">
    <text evidence="3">The sequence shown here is derived from an EMBL/GenBank/DDBJ whole genome shotgun (WGS) entry which is preliminary data.</text>
</comment>
<dbReference type="InterPro" id="IPR013099">
    <property type="entry name" value="K_chnl_dom"/>
</dbReference>
<evidence type="ECO:0000313" key="3">
    <source>
        <dbReference type="EMBL" id="MBB3712137.1"/>
    </source>
</evidence>
<accession>A0ABR6HNT2</accession>
<evidence type="ECO:0000313" key="4">
    <source>
        <dbReference type="Proteomes" id="UP000576152"/>
    </source>
</evidence>
<dbReference type="RefSeq" id="WP_183471830.1">
    <property type="nucleotide sequence ID" value="NZ_CP139691.1"/>
</dbReference>